<keyword evidence="2" id="KW-1133">Transmembrane helix</keyword>
<organism evidence="3 4">
    <name type="scientific">Thiohalophilus thiocyanatoxydans</name>
    <dbReference type="NCBI Taxonomy" id="381308"/>
    <lineage>
        <taxon>Bacteria</taxon>
        <taxon>Pseudomonadati</taxon>
        <taxon>Pseudomonadota</taxon>
        <taxon>Gammaproteobacteria</taxon>
        <taxon>Thiohalomonadales</taxon>
        <taxon>Thiohalophilaceae</taxon>
        <taxon>Thiohalophilus</taxon>
    </lineage>
</organism>
<evidence type="ECO:0000313" key="4">
    <source>
        <dbReference type="Proteomes" id="UP000294914"/>
    </source>
</evidence>
<gene>
    <name evidence="3" type="ORF">EDC23_0961</name>
</gene>
<feature type="region of interest" description="Disordered" evidence="1">
    <location>
        <begin position="77"/>
        <end position="98"/>
    </location>
</feature>
<name>A0A4R8INW9_9GAMM</name>
<dbReference type="Proteomes" id="UP000294914">
    <property type="component" value="Unassembled WGS sequence"/>
</dbReference>
<proteinExistence type="predicted"/>
<keyword evidence="2" id="KW-0812">Transmembrane</keyword>
<evidence type="ECO:0000313" key="3">
    <source>
        <dbReference type="EMBL" id="TDY02586.1"/>
    </source>
</evidence>
<accession>A0A4R8INW9</accession>
<evidence type="ECO:0000256" key="2">
    <source>
        <dbReference type="SAM" id="Phobius"/>
    </source>
</evidence>
<dbReference type="RefSeq" id="WP_134081689.1">
    <property type="nucleotide sequence ID" value="NZ_SOQX01000002.1"/>
</dbReference>
<dbReference type="AlphaFoldDB" id="A0A4R8INW9"/>
<sequence length="98" mass="10942">MTTSLAETLLHHPLSRRIGWVLYAIVFYMAGENFVIWLLEPHNFTGGARWLGVAAFPVLLIGFFFIQRHLGCASGHCPVDGTSTRRSKDNTYQPPPGI</sequence>
<feature type="transmembrane region" description="Helical" evidence="2">
    <location>
        <begin position="50"/>
        <end position="66"/>
    </location>
</feature>
<feature type="transmembrane region" description="Helical" evidence="2">
    <location>
        <begin position="20"/>
        <end position="38"/>
    </location>
</feature>
<evidence type="ECO:0000256" key="1">
    <source>
        <dbReference type="SAM" id="MobiDB-lite"/>
    </source>
</evidence>
<keyword evidence="4" id="KW-1185">Reference proteome</keyword>
<comment type="caution">
    <text evidence="3">The sequence shown here is derived from an EMBL/GenBank/DDBJ whole genome shotgun (WGS) entry which is preliminary data.</text>
</comment>
<keyword evidence="2" id="KW-0472">Membrane</keyword>
<reference evidence="3 4" key="1">
    <citation type="submission" date="2019-03" db="EMBL/GenBank/DDBJ databases">
        <title>Genomic Encyclopedia of Type Strains, Phase IV (KMG-IV): sequencing the most valuable type-strain genomes for metagenomic binning, comparative biology and taxonomic classification.</title>
        <authorList>
            <person name="Goeker M."/>
        </authorList>
    </citation>
    <scope>NUCLEOTIDE SEQUENCE [LARGE SCALE GENOMIC DNA]</scope>
    <source>
        <strain evidence="3 4">DSM 16326</strain>
    </source>
</reference>
<protein>
    <submittedName>
        <fullName evidence="3">Uncharacterized protein</fullName>
    </submittedName>
</protein>
<dbReference type="EMBL" id="SOQX01000002">
    <property type="protein sequence ID" value="TDY02586.1"/>
    <property type="molecule type" value="Genomic_DNA"/>
</dbReference>